<evidence type="ECO:0000313" key="5">
    <source>
        <dbReference type="Proteomes" id="UP000394068"/>
    </source>
</evidence>
<evidence type="ECO:0000313" key="4">
    <source>
        <dbReference type="EMBL" id="VTS20717.1"/>
    </source>
</evidence>
<sequence>MKIEQLMDKERKAQYQILSYLYKRSERVPQRELLEVSKLSKVTLLKYLENINNLFRLEHLSSYISFENEGVIIIDDNQFTWQQVIMVLLKDSIPYKLLRYFFTNEDFNVTFLAQKFLISEPTFNRYLAHINACLEEFDISIYQGKQTGSELQWRYFYYELFQLTLTKQEQDEMTKDLDFEQLNRLIERFIGSEIARDQLEQLALWLTISQKRFHFQKEKDLPSHFKFDYINNNIFYKRLDRLMLHYLSRYAIEFDRFESKSLFIFLHSHPILPIHSMEFILGFGGPIADNISEAIWLLRKANIISNKAKEEIIYGLSLYYSKAFFFKGAILGKVQSVDALYQLLPSDERDKMELVVRHLFILIGNKKILNSDFATSLKIDLLELLIFSIERQHNPLLIALDFGSQSVKKAIVELSIGRYLDNNRNYHFEAYNPLHHYDCVLSYGNYHSQTNYPHFHLKSYMSPLELNNLQLFLENKLKDKNSFAKENYQREKRRSNFEH</sequence>
<dbReference type="PANTHER" id="PTHR30185:SF18">
    <property type="entry name" value="TRANSCRIPTIONAL REGULATOR MTLR"/>
    <property type="match status" value="1"/>
</dbReference>
<dbReference type="InterPro" id="IPR007737">
    <property type="entry name" value="Mga_HTH"/>
</dbReference>
<evidence type="ECO:0000256" key="2">
    <source>
        <dbReference type="ARBA" id="ARBA00023163"/>
    </source>
</evidence>
<dbReference type="Proteomes" id="UP000394068">
    <property type="component" value="Unassembled WGS sequence"/>
</dbReference>
<keyword evidence="2" id="KW-0804">Transcription</keyword>
<keyword evidence="4" id="KW-0238">DNA-binding</keyword>
<dbReference type="GO" id="GO:0003677">
    <property type="term" value="F:DNA binding"/>
    <property type="evidence" value="ECO:0007669"/>
    <property type="project" value="UniProtKB-KW"/>
</dbReference>
<name>A0A4V6L274_9STRE</name>
<accession>A0A4V6L274</accession>
<feature type="domain" description="Mga helix-turn-helix" evidence="3">
    <location>
        <begin position="79"/>
        <end position="161"/>
    </location>
</feature>
<dbReference type="EMBL" id="CABEHT010000001">
    <property type="protein sequence ID" value="VTS20717.1"/>
    <property type="molecule type" value="Genomic_DNA"/>
</dbReference>
<protein>
    <submittedName>
        <fullName evidence="4">DNA-binding protein</fullName>
    </submittedName>
</protein>
<dbReference type="InterPro" id="IPR036388">
    <property type="entry name" value="WH-like_DNA-bd_sf"/>
</dbReference>
<dbReference type="AlphaFoldDB" id="A0A4V6L274"/>
<reference evidence="4 5" key="1">
    <citation type="submission" date="2019-05" db="EMBL/GenBank/DDBJ databases">
        <authorList>
            <consortium name="Pathogen Informatics"/>
        </authorList>
    </citation>
    <scope>NUCLEOTIDE SEQUENCE [LARGE SCALE GENOMIC DNA]</scope>
    <source>
        <strain evidence="4 5">NCTC5386</strain>
    </source>
</reference>
<dbReference type="RefSeq" id="WP_077323492.1">
    <property type="nucleotide sequence ID" value="NZ_CABEHT010000001.1"/>
</dbReference>
<evidence type="ECO:0000259" key="3">
    <source>
        <dbReference type="Pfam" id="PF05043"/>
    </source>
</evidence>
<keyword evidence="1" id="KW-0805">Transcription regulation</keyword>
<gene>
    <name evidence="4" type="ORF">NCTC5386_01792</name>
</gene>
<organism evidence="4 5">
    <name type="scientific">Streptococcus pseudoporcinus</name>
    <dbReference type="NCBI Taxonomy" id="361101"/>
    <lineage>
        <taxon>Bacteria</taxon>
        <taxon>Bacillati</taxon>
        <taxon>Bacillota</taxon>
        <taxon>Bacilli</taxon>
        <taxon>Lactobacillales</taxon>
        <taxon>Streptococcaceae</taxon>
        <taxon>Streptococcus</taxon>
    </lineage>
</organism>
<dbReference type="InterPro" id="IPR050661">
    <property type="entry name" value="BglG_antiterminators"/>
</dbReference>
<dbReference type="Pfam" id="PF05043">
    <property type="entry name" value="Mga"/>
    <property type="match status" value="1"/>
</dbReference>
<proteinExistence type="predicted"/>
<dbReference type="PANTHER" id="PTHR30185">
    <property type="entry name" value="CRYPTIC BETA-GLUCOSIDE BGL OPERON ANTITERMINATOR"/>
    <property type="match status" value="1"/>
</dbReference>
<evidence type="ECO:0000256" key="1">
    <source>
        <dbReference type="ARBA" id="ARBA00023015"/>
    </source>
</evidence>
<dbReference type="Gene3D" id="1.10.10.10">
    <property type="entry name" value="Winged helix-like DNA-binding domain superfamily/Winged helix DNA-binding domain"/>
    <property type="match status" value="1"/>
</dbReference>